<evidence type="ECO:0000313" key="1">
    <source>
        <dbReference type="EMBL" id="MBF6300914.1"/>
    </source>
</evidence>
<organism evidence="1 2">
    <name type="scientific">Nocardia amamiensis</name>
    <dbReference type="NCBI Taxonomy" id="404578"/>
    <lineage>
        <taxon>Bacteria</taxon>
        <taxon>Bacillati</taxon>
        <taxon>Actinomycetota</taxon>
        <taxon>Actinomycetes</taxon>
        <taxon>Mycobacteriales</taxon>
        <taxon>Nocardiaceae</taxon>
        <taxon>Nocardia</taxon>
    </lineage>
</organism>
<protein>
    <submittedName>
        <fullName evidence="1">Uncharacterized protein</fullName>
    </submittedName>
</protein>
<name>A0ABS0D1A8_9NOCA</name>
<comment type="caution">
    <text evidence="1">The sequence shown here is derived from an EMBL/GenBank/DDBJ whole genome shotgun (WGS) entry which is preliminary data.</text>
</comment>
<evidence type="ECO:0000313" key="2">
    <source>
        <dbReference type="Proteomes" id="UP000702209"/>
    </source>
</evidence>
<reference evidence="1 2" key="1">
    <citation type="submission" date="2020-10" db="EMBL/GenBank/DDBJ databases">
        <title>Identification of Nocardia species via Next-generation sequencing and recognition of intraspecies genetic diversity.</title>
        <authorList>
            <person name="Li P."/>
            <person name="Li P."/>
            <person name="Lu B."/>
        </authorList>
    </citation>
    <scope>NUCLEOTIDE SEQUENCE [LARGE SCALE GENOMIC DNA]</scope>
    <source>
        <strain evidence="1 2">BJ06-0157</strain>
    </source>
</reference>
<sequence>MPRTILYPSDEQIRITTARLLDLYSDSAPVFFGLTLVGPDRVGVMPQPILPTDEPPIHDLSTLIFSRAPRATLWGFGYRDELLAERDGESAEAMAAWTADARGNMWKAVQFRDQPDTDPMVTFRPADEGRPDEEAIMLELWVAAMALAAI</sequence>
<dbReference type="Proteomes" id="UP000702209">
    <property type="component" value="Unassembled WGS sequence"/>
</dbReference>
<accession>A0ABS0D1A8</accession>
<proteinExistence type="predicted"/>
<dbReference type="EMBL" id="JADLQX010000021">
    <property type="protein sequence ID" value="MBF6300914.1"/>
    <property type="molecule type" value="Genomic_DNA"/>
</dbReference>
<dbReference type="RefSeq" id="WP_195132129.1">
    <property type="nucleotide sequence ID" value="NZ_JADLQX010000021.1"/>
</dbReference>
<gene>
    <name evidence="1" type="ORF">IU459_25700</name>
</gene>
<keyword evidence="2" id="KW-1185">Reference proteome</keyword>